<evidence type="ECO:0000256" key="5">
    <source>
        <dbReference type="RuleBase" id="RU361153"/>
    </source>
</evidence>
<dbReference type="Proteomes" id="UP000250266">
    <property type="component" value="Unassembled WGS sequence"/>
</dbReference>
<dbReference type="AlphaFoldDB" id="A0A8E2DZ22"/>
<dbReference type="GO" id="GO:0071555">
    <property type="term" value="P:cell wall organization"/>
    <property type="evidence" value="ECO:0007669"/>
    <property type="project" value="UniProtKB-KW"/>
</dbReference>
<organism evidence="8 9">
    <name type="scientific">Lepidopterella palustris CBS 459.81</name>
    <dbReference type="NCBI Taxonomy" id="1314670"/>
    <lineage>
        <taxon>Eukaryota</taxon>
        <taxon>Fungi</taxon>
        <taxon>Dikarya</taxon>
        <taxon>Ascomycota</taxon>
        <taxon>Pezizomycotina</taxon>
        <taxon>Dothideomycetes</taxon>
        <taxon>Pleosporomycetidae</taxon>
        <taxon>Mytilinidiales</taxon>
        <taxon>Argynnaceae</taxon>
        <taxon>Lepidopterella</taxon>
    </lineage>
</organism>
<evidence type="ECO:0000259" key="7">
    <source>
        <dbReference type="Pfam" id="PF00150"/>
    </source>
</evidence>
<dbReference type="PANTHER" id="PTHR31297:SF43">
    <property type="entry name" value="GLUCAN 1,3-BETA-GLUCOSIDASE 3"/>
    <property type="match status" value="1"/>
</dbReference>
<dbReference type="GO" id="GO:0005576">
    <property type="term" value="C:extracellular region"/>
    <property type="evidence" value="ECO:0007669"/>
    <property type="project" value="TreeGrafter"/>
</dbReference>
<protein>
    <submittedName>
        <fullName evidence="8">Glycoside hydrolase family 5 protein</fullName>
    </submittedName>
</protein>
<evidence type="ECO:0000256" key="3">
    <source>
        <dbReference type="ARBA" id="ARBA00023295"/>
    </source>
</evidence>
<dbReference type="GO" id="GO:0009986">
    <property type="term" value="C:cell surface"/>
    <property type="evidence" value="ECO:0007669"/>
    <property type="project" value="TreeGrafter"/>
</dbReference>
<dbReference type="GO" id="GO:0046557">
    <property type="term" value="F:glucan endo-1,6-beta-glucosidase activity"/>
    <property type="evidence" value="ECO:0007669"/>
    <property type="project" value="TreeGrafter"/>
</dbReference>
<evidence type="ECO:0000256" key="4">
    <source>
        <dbReference type="ARBA" id="ARBA00023316"/>
    </source>
</evidence>
<name>A0A8E2DZ22_9PEZI</name>
<dbReference type="GO" id="GO:0005737">
    <property type="term" value="C:cytoplasm"/>
    <property type="evidence" value="ECO:0007669"/>
    <property type="project" value="UniProtKB-ARBA"/>
</dbReference>
<evidence type="ECO:0000256" key="2">
    <source>
        <dbReference type="ARBA" id="ARBA00022801"/>
    </source>
</evidence>
<evidence type="ECO:0000256" key="1">
    <source>
        <dbReference type="ARBA" id="ARBA00005641"/>
    </source>
</evidence>
<evidence type="ECO:0000313" key="8">
    <source>
        <dbReference type="EMBL" id="OCK74292.1"/>
    </source>
</evidence>
<accession>A0A8E2DZ22</accession>
<gene>
    <name evidence="8" type="ORF">K432DRAFT_470306</name>
</gene>
<dbReference type="Pfam" id="PF00150">
    <property type="entry name" value="Cellulase"/>
    <property type="match status" value="1"/>
</dbReference>
<keyword evidence="3 5" id="KW-0326">Glycosidase</keyword>
<dbReference type="PANTHER" id="PTHR31297">
    <property type="entry name" value="GLUCAN ENDO-1,6-BETA-GLUCOSIDASE B"/>
    <property type="match status" value="1"/>
</dbReference>
<dbReference type="FunFam" id="3.20.20.80:FF:000100">
    <property type="entry name" value="Glycoside hydrolase superfamily"/>
    <property type="match status" value="1"/>
</dbReference>
<reference evidence="8 9" key="1">
    <citation type="journal article" date="2016" name="Nat. Commun.">
        <title>Ectomycorrhizal ecology is imprinted in the genome of the dominant symbiotic fungus Cenococcum geophilum.</title>
        <authorList>
            <consortium name="DOE Joint Genome Institute"/>
            <person name="Peter M."/>
            <person name="Kohler A."/>
            <person name="Ohm R.A."/>
            <person name="Kuo A."/>
            <person name="Krutzmann J."/>
            <person name="Morin E."/>
            <person name="Arend M."/>
            <person name="Barry K.W."/>
            <person name="Binder M."/>
            <person name="Choi C."/>
            <person name="Clum A."/>
            <person name="Copeland A."/>
            <person name="Grisel N."/>
            <person name="Haridas S."/>
            <person name="Kipfer T."/>
            <person name="LaButti K."/>
            <person name="Lindquist E."/>
            <person name="Lipzen A."/>
            <person name="Maire R."/>
            <person name="Meier B."/>
            <person name="Mihaltcheva S."/>
            <person name="Molinier V."/>
            <person name="Murat C."/>
            <person name="Poggeler S."/>
            <person name="Quandt C.A."/>
            <person name="Sperisen C."/>
            <person name="Tritt A."/>
            <person name="Tisserant E."/>
            <person name="Crous P.W."/>
            <person name="Henrissat B."/>
            <person name="Nehls U."/>
            <person name="Egli S."/>
            <person name="Spatafora J.W."/>
            <person name="Grigoriev I.V."/>
            <person name="Martin F.M."/>
        </authorList>
    </citation>
    <scope>NUCLEOTIDE SEQUENCE [LARGE SCALE GENOMIC DNA]</scope>
    <source>
        <strain evidence="8 9">CBS 459.81</strain>
    </source>
</reference>
<evidence type="ECO:0000256" key="6">
    <source>
        <dbReference type="SAM" id="MobiDB-lite"/>
    </source>
</evidence>
<keyword evidence="2 5" id="KW-0378">Hydrolase</keyword>
<feature type="region of interest" description="Disordered" evidence="6">
    <location>
        <begin position="1"/>
        <end position="37"/>
    </location>
</feature>
<dbReference type="EMBL" id="KV745512">
    <property type="protein sequence ID" value="OCK74292.1"/>
    <property type="molecule type" value="Genomic_DNA"/>
</dbReference>
<dbReference type="InterPro" id="IPR001547">
    <property type="entry name" value="Glyco_hydro_5"/>
</dbReference>
<dbReference type="SUPFAM" id="SSF51445">
    <property type="entry name" value="(Trans)glycosidases"/>
    <property type="match status" value="1"/>
</dbReference>
<sequence>MKGFLHKARDHVQSSLRKDEQPTTTRPPPPIPGSKPVFLRRNAAQTDQPPTIAEPSSLDVLRYRYHHGTNLGSIYVLEKWLHPSMFPGNAASNQSSELEAVHLWVDQIGMDATRAKFETHWANAVSDDDLIWLSQSANCTSIRLPLGYFTLGPAFTQGTPFDQYSSIYTNAWPSVQHLTGRLRAHGIGVLLDLHALPGGANGADHSGTNGARADLWTSSSNQDLGVRCVQFLAQQVRDGLDGVIGIQLCNEADWEAPGMYLWYDRCITAISAIDASIPIYISDAWNMSKALDYAASKNTAFPLPPTCPVIVDTHLYWAFSDADKAKTPQTIISEVGTKLGVLDGKEGSVIDRGAVQVIVGEYSCVLTEDSWAKSGGDAKSDLVKRFGQAQSTRYQQRAGGSYFWTYKMDWLPGGEWGFSAQTTNGSITSPPPSRLAPSDISTRISTAAAQRDTLMQRTVAAHVNYWDATAPGTSFEHWRFENGWKVGFADASAFFGLRASGALSEEQTRQGADRIGCVEIWVLKRVRESGMRGGFVWEFEQGVRQGIRDFYLVVGV</sequence>
<keyword evidence="9" id="KW-1185">Reference proteome</keyword>
<dbReference type="InterPro" id="IPR017853">
    <property type="entry name" value="GH"/>
</dbReference>
<keyword evidence="4" id="KW-0961">Cell wall biogenesis/degradation</keyword>
<evidence type="ECO:0000313" key="9">
    <source>
        <dbReference type="Proteomes" id="UP000250266"/>
    </source>
</evidence>
<dbReference type="Gene3D" id="3.20.20.80">
    <property type="entry name" value="Glycosidases"/>
    <property type="match status" value="1"/>
</dbReference>
<proteinExistence type="inferred from homology"/>
<dbReference type="GO" id="GO:0009251">
    <property type="term" value="P:glucan catabolic process"/>
    <property type="evidence" value="ECO:0007669"/>
    <property type="project" value="TreeGrafter"/>
</dbReference>
<dbReference type="InterPro" id="IPR050386">
    <property type="entry name" value="Glycosyl_hydrolase_5"/>
</dbReference>
<feature type="compositionally biased region" description="Basic and acidic residues" evidence="6">
    <location>
        <begin position="10"/>
        <end position="21"/>
    </location>
</feature>
<feature type="domain" description="Glycoside hydrolase family 5" evidence="7">
    <location>
        <begin position="106"/>
        <end position="367"/>
    </location>
</feature>
<comment type="similarity">
    <text evidence="1 5">Belongs to the glycosyl hydrolase 5 (cellulase A) family.</text>
</comment>
<dbReference type="OrthoDB" id="1887033at2759"/>